<dbReference type="GeneID" id="57970054"/>
<keyword evidence="2 5" id="KW-0645">Protease</keyword>
<dbReference type="GO" id="GO:0008233">
    <property type="term" value="F:peptidase activity"/>
    <property type="evidence" value="ECO:0007669"/>
    <property type="project" value="UniProtKB-KW"/>
</dbReference>
<name>A0ABC9U236_CLOSY</name>
<evidence type="ECO:0000256" key="2">
    <source>
        <dbReference type="ARBA" id="ARBA00022670"/>
    </source>
</evidence>
<evidence type="ECO:0000256" key="3">
    <source>
        <dbReference type="ARBA" id="ARBA00022801"/>
    </source>
</evidence>
<sequence length="214" mass="24071">MVKKPMRNNPKGENDFHAVRFMDAGIRALEEEKNGRKFELSFSSEEPYTRWYGVEILDHSDGCMEIERLQSIGVVLFNHKTDRVLGKITKAWKEDGRGKAHIEFDDDEEAEVIRKKVASGTLKGVSVGYSVDAWEEVAAGKKSSDGRFTGPCYIAKKWTPLEVSIVSVPADPTVGVGRSEGMEGIEEGLLDLELLERIIRVNENQLKGERIWES</sequence>
<comment type="caution">
    <text evidence="5">The sequence shown here is derived from an EMBL/GenBank/DDBJ whole genome shotgun (WGS) entry which is preliminary data.</text>
</comment>
<gene>
    <name evidence="5" type="ORF">CLOSYM_00902</name>
</gene>
<accession>A0ABC9U236</accession>
<proteinExistence type="predicted"/>
<feature type="domain" description="Prohead serine protease" evidence="4">
    <location>
        <begin position="75"/>
        <end position="176"/>
    </location>
</feature>
<dbReference type="InterPro" id="IPR054613">
    <property type="entry name" value="Peptidase_S78_dom"/>
</dbReference>
<dbReference type="Pfam" id="PF04586">
    <property type="entry name" value="Peptidase_S78"/>
    <property type="match status" value="1"/>
</dbReference>
<evidence type="ECO:0000259" key="4">
    <source>
        <dbReference type="Pfam" id="PF04586"/>
    </source>
</evidence>
<dbReference type="EMBL" id="AWSU01000073">
    <property type="protein sequence ID" value="ERI79392.1"/>
    <property type="molecule type" value="Genomic_DNA"/>
</dbReference>
<dbReference type="Proteomes" id="UP000016491">
    <property type="component" value="Unassembled WGS sequence"/>
</dbReference>
<dbReference type="RefSeq" id="WP_021641422.1">
    <property type="nucleotide sequence ID" value="NZ_KE992856.1"/>
</dbReference>
<dbReference type="GO" id="GO:0006508">
    <property type="term" value="P:proteolysis"/>
    <property type="evidence" value="ECO:0007669"/>
    <property type="project" value="UniProtKB-KW"/>
</dbReference>
<dbReference type="AlphaFoldDB" id="A0ABC9U236"/>
<keyword evidence="1" id="KW-1188">Viral release from host cell</keyword>
<evidence type="ECO:0000313" key="6">
    <source>
        <dbReference type="Proteomes" id="UP000016491"/>
    </source>
</evidence>
<protein>
    <submittedName>
        <fullName evidence="5">Caudovirus prohead protease</fullName>
    </submittedName>
</protein>
<evidence type="ECO:0000313" key="5">
    <source>
        <dbReference type="EMBL" id="ERI79392.1"/>
    </source>
</evidence>
<keyword evidence="3" id="KW-0378">Hydrolase</keyword>
<reference evidence="5 6" key="1">
    <citation type="submission" date="2013-07" db="EMBL/GenBank/DDBJ databases">
        <authorList>
            <person name="Weinstock G."/>
            <person name="Sodergren E."/>
            <person name="Wylie T."/>
            <person name="Fulton L."/>
            <person name="Fulton R."/>
            <person name="Fronick C."/>
            <person name="O'Laughlin M."/>
            <person name="Godfrey J."/>
            <person name="Miner T."/>
            <person name="Herter B."/>
            <person name="Appelbaum E."/>
            <person name="Cordes M."/>
            <person name="Lek S."/>
            <person name="Wollam A."/>
            <person name="Pepin K.H."/>
            <person name="Palsikar V.B."/>
            <person name="Mitreva M."/>
            <person name="Wilson R.K."/>
        </authorList>
    </citation>
    <scope>NUCLEOTIDE SEQUENCE [LARGE SCALE GENOMIC DNA]</scope>
    <source>
        <strain evidence="5 6">ATCC 14940</strain>
    </source>
</reference>
<evidence type="ECO:0000256" key="1">
    <source>
        <dbReference type="ARBA" id="ARBA00022612"/>
    </source>
</evidence>
<organism evidence="5 6">
    <name type="scientific">[Clostridium] symbiosum ATCC 14940</name>
    <dbReference type="NCBI Taxonomy" id="411472"/>
    <lineage>
        <taxon>Bacteria</taxon>
        <taxon>Bacillati</taxon>
        <taxon>Bacillota</taxon>
        <taxon>Clostridia</taxon>
        <taxon>Lachnospirales</taxon>
        <taxon>Lachnospiraceae</taxon>
        <taxon>Otoolea</taxon>
    </lineage>
</organism>